<gene>
    <name evidence="2" type="ORF">CR205_12535</name>
</gene>
<comment type="caution">
    <text evidence="2">The sequence shown here is derived from an EMBL/GenBank/DDBJ whole genome shotgun (WGS) entry which is preliminary data.</text>
</comment>
<feature type="transmembrane region" description="Helical" evidence="1">
    <location>
        <begin position="36"/>
        <end position="55"/>
    </location>
</feature>
<keyword evidence="3" id="KW-1185">Reference proteome</keyword>
<feature type="transmembrane region" description="Helical" evidence="1">
    <location>
        <begin position="6"/>
        <end position="29"/>
    </location>
</feature>
<organism evidence="2 3">
    <name type="scientific">Alteribacter lacisalsi</name>
    <dbReference type="NCBI Taxonomy" id="2045244"/>
    <lineage>
        <taxon>Bacteria</taxon>
        <taxon>Bacillati</taxon>
        <taxon>Bacillota</taxon>
        <taxon>Bacilli</taxon>
        <taxon>Bacillales</taxon>
        <taxon>Bacillaceae</taxon>
        <taxon>Alteribacter</taxon>
    </lineage>
</organism>
<keyword evidence="1" id="KW-0812">Transmembrane</keyword>
<dbReference type="EMBL" id="PDOF01000002">
    <property type="protein sequence ID" value="PYZ96535.1"/>
    <property type="molecule type" value="Genomic_DNA"/>
</dbReference>
<evidence type="ECO:0000313" key="3">
    <source>
        <dbReference type="Proteomes" id="UP000248066"/>
    </source>
</evidence>
<dbReference type="OrthoDB" id="2967988at2"/>
<sequence length="179" mass="20399">MTIIIGLLEILFWVVAFAAVVTGLTLIFMRFMKTGGAFAASLSTVTIAFGLVHVWTQHTTFDKAFSDQLEDLENFRNMTVEQNFYDEDGSYQGRARLTLEDENVMHQVLDDFEGLRLRSGNCHDDREYYVHISTRLNSTSFFAGESCVGMSHVRDSGRDHLQTLDDMGADESLEWEYDD</sequence>
<keyword evidence="1" id="KW-0472">Membrane</keyword>
<evidence type="ECO:0000313" key="2">
    <source>
        <dbReference type="EMBL" id="PYZ96535.1"/>
    </source>
</evidence>
<evidence type="ECO:0000256" key="1">
    <source>
        <dbReference type="SAM" id="Phobius"/>
    </source>
</evidence>
<dbReference type="Proteomes" id="UP000248066">
    <property type="component" value="Unassembled WGS sequence"/>
</dbReference>
<reference evidence="2 3" key="1">
    <citation type="submission" date="2017-10" db="EMBL/GenBank/DDBJ databases">
        <title>Bacillus sp. nov., a halophilic bacterium isolated from a Yangshapao Lake.</title>
        <authorList>
            <person name="Wang H."/>
        </authorList>
    </citation>
    <scope>NUCLEOTIDE SEQUENCE [LARGE SCALE GENOMIC DNA]</scope>
    <source>
        <strain evidence="2 3">YSP-3</strain>
    </source>
</reference>
<keyword evidence="1" id="KW-1133">Transmembrane helix</keyword>
<proteinExistence type="predicted"/>
<dbReference type="RefSeq" id="WP_110520317.1">
    <property type="nucleotide sequence ID" value="NZ_PDOF01000002.1"/>
</dbReference>
<dbReference type="AlphaFoldDB" id="A0A2W0HGI7"/>
<name>A0A2W0HGI7_9BACI</name>
<accession>A0A2W0HGI7</accession>
<protein>
    <submittedName>
        <fullName evidence="2">Uncharacterized protein</fullName>
    </submittedName>
</protein>